<evidence type="ECO:0000256" key="23">
    <source>
        <dbReference type="ARBA" id="ARBA00048914"/>
    </source>
</evidence>
<comment type="subunit">
    <text evidence="7">Homodimer.</text>
</comment>
<keyword evidence="13" id="KW-0274">FAD</keyword>
<dbReference type="InterPro" id="IPR006094">
    <property type="entry name" value="Oxid_FAD_bind_N"/>
</dbReference>
<dbReference type="NCBIfam" id="NF000755">
    <property type="entry name" value="PRK00046.1"/>
    <property type="match status" value="1"/>
</dbReference>
<evidence type="ECO:0000256" key="24">
    <source>
        <dbReference type="SAM" id="Phobius"/>
    </source>
</evidence>
<evidence type="ECO:0000313" key="27">
    <source>
        <dbReference type="EMBL" id="KOB65334.1"/>
    </source>
</evidence>
<evidence type="ECO:0000256" key="5">
    <source>
        <dbReference type="ARBA" id="ARBA00004496"/>
    </source>
</evidence>
<dbReference type="InterPro" id="IPR016166">
    <property type="entry name" value="FAD-bd_PCMH"/>
</dbReference>
<evidence type="ECO:0000259" key="26">
    <source>
        <dbReference type="PROSITE" id="PS51387"/>
    </source>
</evidence>
<dbReference type="UniPathway" id="UPA00219"/>
<evidence type="ECO:0000256" key="1">
    <source>
        <dbReference type="ARBA" id="ARBA00001974"/>
    </source>
</evidence>
<dbReference type="PROSITE" id="PS00211">
    <property type="entry name" value="ABC_TRANSPORTER_1"/>
    <property type="match status" value="1"/>
</dbReference>
<evidence type="ECO:0000256" key="9">
    <source>
        <dbReference type="ARBA" id="ARBA00022490"/>
    </source>
</evidence>
<dbReference type="Gene3D" id="3.90.78.10">
    <property type="entry name" value="UDP-N-acetylenolpyruvoylglucosamine reductase, C-terminal domain"/>
    <property type="match status" value="1"/>
</dbReference>
<evidence type="ECO:0000256" key="19">
    <source>
        <dbReference type="ARBA" id="ARBA00023136"/>
    </source>
</evidence>
<dbReference type="PROSITE" id="PS51387">
    <property type="entry name" value="FAD_PCMH"/>
    <property type="match status" value="1"/>
</dbReference>
<evidence type="ECO:0000256" key="2">
    <source>
        <dbReference type="ARBA" id="ARBA00003921"/>
    </source>
</evidence>
<dbReference type="InterPro" id="IPR011601">
    <property type="entry name" value="MurB_C"/>
</dbReference>
<keyword evidence="15" id="KW-0133">Cell shape</keyword>
<comment type="catalytic activity">
    <reaction evidence="23">
        <text>UDP-N-acetyl-alpha-D-muramate + NADP(+) = UDP-N-acetyl-3-O-(1-carboxyvinyl)-alpha-D-glucosamine + NADPH + H(+)</text>
        <dbReference type="Rhea" id="RHEA:12248"/>
        <dbReference type="ChEBI" id="CHEBI:15378"/>
        <dbReference type="ChEBI" id="CHEBI:57783"/>
        <dbReference type="ChEBI" id="CHEBI:58349"/>
        <dbReference type="ChEBI" id="CHEBI:68483"/>
        <dbReference type="ChEBI" id="CHEBI:70757"/>
        <dbReference type="EC" id="1.3.1.98"/>
    </reaction>
</comment>
<evidence type="ECO:0000256" key="15">
    <source>
        <dbReference type="ARBA" id="ARBA00022960"/>
    </source>
</evidence>
<dbReference type="GO" id="GO:0051301">
    <property type="term" value="P:cell division"/>
    <property type="evidence" value="ECO:0007669"/>
    <property type="project" value="UniProtKB-KW"/>
</dbReference>
<keyword evidence="21" id="KW-0131">Cell cycle</keyword>
<sequence>SKLILRGLNGDFRSGQLTAILGPVTGATGTIATNGEPRDLRQFRKLSRYIMQQDLLQPYITVEEIIQLLRLGKARNTTAERLSGGEKKRLSVALELLNNPPVVFLDEPTTGLDDVASSTCVSLLKRVARGGRTVVCSLHTPSARLFAEFDHVYVVADGRCAYQGTSAGVVPFLNELQLPCPRTYNPADFILEVSSGEYGVHADRMVAAVENGRNQRWRDFAVESAFEEMEIEQLNAGGVEKHNYKHGSTACQQFLVLLKRMLLQTARNKMGYDASKTIFNFGFCYACVIAMLYIPMMPVLLAYEVQLVKREYFNRWYGLKPYYAALVVSRTPATIFFSLIYLVITYPLTSQPMEGPRIAMFTTICIMVALISESMGTAEHLVIAESIEKMIESWQTSRKRQEPFLVLGEGSNVLFLEDFAGTVMINQLKGIAITEDEDYWYLHVGSGENWQDLVCHTLEHGIAGLENLALIPGLVGSAPIQNIGAYGVELKNVCSYVNMLNLITGSIERIPALQCGFGYRESIFKHQFRLGYIIVSVGLHLAKQWSPNLVYGDLAKLDMKTVNPRLVFDTVCAMRRSKLPDPHKMGNAGSFFKNPVVEAIKCAELIAKYSTMPHYPQQNGQMKLAAGWLIDHCGLKGYRIGGAEVHHQQALVLVNVDKATSQDIVFLARHVRNTVAERFGLWLEPENSVFLGPALSVPLMLLAVYGIGSGDDPLPIVWRLARACSFLRYGIEGLVAAIYGAPREDLICPDDVDYCEYKNVDLFLEFMSGIRFDFDFRIVIIQILVSKYRLDQFPY</sequence>
<dbReference type="GO" id="GO:0140359">
    <property type="term" value="F:ABC-type transporter activity"/>
    <property type="evidence" value="ECO:0007669"/>
    <property type="project" value="InterPro"/>
</dbReference>
<evidence type="ECO:0000256" key="4">
    <source>
        <dbReference type="ARBA" id="ARBA00004275"/>
    </source>
</evidence>
<dbReference type="GO" id="GO:0005829">
    <property type="term" value="C:cytosol"/>
    <property type="evidence" value="ECO:0007669"/>
    <property type="project" value="TreeGrafter"/>
</dbReference>
<dbReference type="InterPro" id="IPR003170">
    <property type="entry name" value="MurB"/>
</dbReference>
<dbReference type="EC" id="1.3.1.98" evidence="8"/>
<dbReference type="InterPro" id="IPR036318">
    <property type="entry name" value="FAD-bd_PCMH-like_sf"/>
</dbReference>
<dbReference type="Gene3D" id="3.30.43.10">
    <property type="entry name" value="Uridine Diphospho-n-acetylenolpyruvylglucosamine Reductase, domain 2"/>
    <property type="match status" value="1"/>
</dbReference>
<dbReference type="GO" id="GO:0016887">
    <property type="term" value="F:ATP hydrolysis activity"/>
    <property type="evidence" value="ECO:0007669"/>
    <property type="project" value="InterPro"/>
</dbReference>
<dbReference type="STRING" id="104452.A0A0L7KQS2"/>
<dbReference type="SUPFAM" id="SSF56176">
    <property type="entry name" value="FAD-binding/transporter-associated domain-like"/>
    <property type="match status" value="1"/>
</dbReference>
<feature type="domain" description="FAD-binding PCMH-type" evidence="26">
    <location>
        <begin position="374"/>
        <end position="544"/>
    </location>
</feature>
<feature type="domain" description="ABC transporter" evidence="25">
    <location>
        <begin position="1"/>
        <end position="182"/>
    </location>
</feature>
<keyword evidence="9" id="KW-0963">Cytoplasm</keyword>
<comment type="subcellular location">
    <subcellularLocation>
        <location evidence="5">Cytoplasm</location>
    </subcellularLocation>
    <subcellularLocation>
        <location evidence="3">Membrane</location>
        <topology evidence="3">Multi-pass membrane protein</topology>
    </subcellularLocation>
    <subcellularLocation>
        <location evidence="4">Peroxisome</location>
    </subcellularLocation>
</comment>
<evidence type="ECO:0000256" key="22">
    <source>
        <dbReference type="ARBA" id="ARBA00023316"/>
    </source>
</evidence>
<evidence type="ECO:0000256" key="3">
    <source>
        <dbReference type="ARBA" id="ARBA00004141"/>
    </source>
</evidence>
<dbReference type="PANTHER" id="PTHR21071:SF4">
    <property type="entry name" value="UDP-N-ACETYLENOLPYRUVOYLGLUCOSAMINE REDUCTASE"/>
    <property type="match status" value="1"/>
</dbReference>
<dbReference type="Proteomes" id="UP000037510">
    <property type="component" value="Unassembled WGS sequence"/>
</dbReference>
<comment type="function">
    <text evidence="2">Cell wall formation.</text>
</comment>
<comment type="caution">
    <text evidence="27">The sequence shown here is derived from an EMBL/GenBank/DDBJ whole genome shotgun (WGS) entry which is preliminary data.</text>
</comment>
<keyword evidence="20" id="KW-0576">Peroxisome</keyword>
<dbReference type="HAMAP" id="MF_00037">
    <property type="entry name" value="MurB"/>
    <property type="match status" value="1"/>
</dbReference>
<evidence type="ECO:0000313" key="28">
    <source>
        <dbReference type="Proteomes" id="UP000037510"/>
    </source>
</evidence>
<dbReference type="EMBL" id="JTDY01007267">
    <property type="protein sequence ID" value="KOB65334.1"/>
    <property type="molecule type" value="Genomic_DNA"/>
</dbReference>
<comment type="cofactor">
    <cofactor evidence="1">
        <name>FAD</name>
        <dbReference type="ChEBI" id="CHEBI:57692"/>
    </cofactor>
</comment>
<dbReference type="Gene3D" id="3.30.465.10">
    <property type="match status" value="1"/>
</dbReference>
<dbReference type="NCBIfam" id="NF010478">
    <property type="entry name" value="PRK13903.1"/>
    <property type="match status" value="1"/>
</dbReference>
<gene>
    <name evidence="27" type="ORF">OBRU01_22882</name>
</gene>
<keyword evidence="17 24" id="KW-1133">Transmembrane helix</keyword>
<evidence type="ECO:0000256" key="21">
    <source>
        <dbReference type="ARBA" id="ARBA00023306"/>
    </source>
</evidence>
<evidence type="ECO:0000256" key="6">
    <source>
        <dbReference type="ARBA" id="ARBA00004752"/>
    </source>
</evidence>
<dbReference type="AlphaFoldDB" id="A0A0L7KQS2"/>
<dbReference type="InterPro" id="IPR016169">
    <property type="entry name" value="FAD-bd_PCMH_sub2"/>
</dbReference>
<dbReference type="Pfam" id="PF01565">
    <property type="entry name" value="FAD_binding_4"/>
    <property type="match status" value="1"/>
</dbReference>
<evidence type="ECO:0000256" key="13">
    <source>
        <dbReference type="ARBA" id="ARBA00022827"/>
    </source>
</evidence>
<name>A0A0L7KQS2_OPEBR</name>
<keyword evidence="18" id="KW-0560">Oxidoreductase</keyword>
<organism evidence="27 28">
    <name type="scientific">Operophtera brumata</name>
    <name type="common">Winter moth</name>
    <name type="synonym">Phalaena brumata</name>
    <dbReference type="NCBI Taxonomy" id="104452"/>
    <lineage>
        <taxon>Eukaryota</taxon>
        <taxon>Metazoa</taxon>
        <taxon>Ecdysozoa</taxon>
        <taxon>Arthropoda</taxon>
        <taxon>Hexapoda</taxon>
        <taxon>Insecta</taxon>
        <taxon>Pterygota</taxon>
        <taxon>Neoptera</taxon>
        <taxon>Endopterygota</taxon>
        <taxon>Lepidoptera</taxon>
        <taxon>Glossata</taxon>
        <taxon>Ditrysia</taxon>
        <taxon>Geometroidea</taxon>
        <taxon>Geometridae</taxon>
        <taxon>Larentiinae</taxon>
        <taxon>Operophtera</taxon>
    </lineage>
</organism>
<keyword evidence="22" id="KW-0961">Cell wall biogenesis/degradation</keyword>
<evidence type="ECO:0000256" key="8">
    <source>
        <dbReference type="ARBA" id="ARBA00012518"/>
    </source>
</evidence>
<keyword evidence="12 24" id="KW-0812">Transmembrane</keyword>
<dbReference type="Pfam" id="PF01061">
    <property type="entry name" value="ABC2_membrane"/>
    <property type="match status" value="1"/>
</dbReference>
<protein>
    <recommendedName>
        <fullName evidence="8">UDP-N-acetylmuramate dehydrogenase</fullName>
        <ecNumber evidence="8">1.3.1.98</ecNumber>
    </recommendedName>
</protein>
<dbReference type="Pfam" id="PF02873">
    <property type="entry name" value="MurB_C"/>
    <property type="match status" value="1"/>
</dbReference>
<dbReference type="InterPro" id="IPR027417">
    <property type="entry name" value="P-loop_NTPase"/>
</dbReference>
<dbReference type="NCBIfam" id="TIGR00179">
    <property type="entry name" value="murB"/>
    <property type="match status" value="1"/>
</dbReference>
<comment type="pathway">
    <text evidence="6">Cell wall biogenesis; peptidoglycan biosynthesis.</text>
</comment>
<evidence type="ECO:0000256" key="7">
    <source>
        <dbReference type="ARBA" id="ARBA00011738"/>
    </source>
</evidence>
<dbReference type="InterPro" id="IPR017871">
    <property type="entry name" value="ABC_transporter-like_CS"/>
</dbReference>
<evidence type="ECO:0000256" key="14">
    <source>
        <dbReference type="ARBA" id="ARBA00022857"/>
    </source>
</evidence>
<keyword evidence="11" id="KW-0285">Flavoprotein</keyword>
<dbReference type="GO" id="GO:0005777">
    <property type="term" value="C:peroxisome"/>
    <property type="evidence" value="ECO:0007669"/>
    <property type="project" value="UniProtKB-SubCell"/>
</dbReference>
<dbReference type="Gene3D" id="3.40.50.300">
    <property type="entry name" value="P-loop containing nucleotide triphosphate hydrolases"/>
    <property type="match status" value="1"/>
</dbReference>
<dbReference type="InterPro" id="IPR013525">
    <property type="entry name" value="ABC2_TM"/>
</dbReference>
<feature type="non-terminal residue" evidence="27">
    <location>
        <position position="795"/>
    </location>
</feature>
<evidence type="ECO:0000259" key="25">
    <source>
        <dbReference type="PROSITE" id="PS50893"/>
    </source>
</evidence>
<keyword evidence="10" id="KW-0132">Cell division</keyword>
<evidence type="ECO:0000256" key="16">
    <source>
        <dbReference type="ARBA" id="ARBA00022984"/>
    </source>
</evidence>
<feature type="transmembrane region" description="Helical" evidence="24">
    <location>
        <begin position="277"/>
        <end position="303"/>
    </location>
</feature>
<dbReference type="PROSITE" id="PS50893">
    <property type="entry name" value="ABC_TRANSPORTER_2"/>
    <property type="match status" value="1"/>
</dbReference>
<dbReference type="SUPFAM" id="SSF56194">
    <property type="entry name" value="Uridine diphospho-N-Acetylenolpyruvylglucosamine reductase, MurB, C-terminal domain"/>
    <property type="match status" value="1"/>
</dbReference>
<dbReference type="GO" id="GO:0071949">
    <property type="term" value="F:FAD binding"/>
    <property type="evidence" value="ECO:0007669"/>
    <property type="project" value="InterPro"/>
</dbReference>
<keyword evidence="19 24" id="KW-0472">Membrane</keyword>
<dbReference type="Pfam" id="PF00005">
    <property type="entry name" value="ABC_tran"/>
    <property type="match status" value="1"/>
</dbReference>
<evidence type="ECO:0000256" key="12">
    <source>
        <dbReference type="ARBA" id="ARBA00022692"/>
    </source>
</evidence>
<dbReference type="GO" id="GO:0008360">
    <property type="term" value="P:regulation of cell shape"/>
    <property type="evidence" value="ECO:0007669"/>
    <property type="project" value="UniProtKB-KW"/>
</dbReference>
<keyword evidence="16" id="KW-0573">Peptidoglycan synthesis</keyword>
<dbReference type="InterPro" id="IPR003439">
    <property type="entry name" value="ABC_transporter-like_ATP-bd"/>
</dbReference>
<feature type="transmembrane region" description="Helical" evidence="24">
    <location>
        <begin position="323"/>
        <end position="346"/>
    </location>
</feature>
<dbReference type="GO" id="GO:0008762">
    <property type="term" value="F:UDP-N-acetylmuramate dehydrogenase activity"/>
    <property type="evidence" value="ECO:0007669"/>
    <property type="project" value="UniProtKB-EC"/>
</dbReference>
<proteinExistence type="inferred from homology"/>
<accession>A0A0L7KQS2</accession>
<evidence type="ECO:0000256" key="10">
    <source>
        <dbReference type="ARBA" id="ARBA00022618"/>
    </source>
</evidence>
<evidence type="ECO:0000256" key="11">
    <source>
        <dbReference type="ARBA" id="ARBA00022630"/>
    </source>
</evidence>
<dbReference type="GO" id="GO:0016020">
    <property type="term" value="C:membrane"/>
    <property type="evidence" value="ECO:0007669"/>
    <property type="project" value="UniProtKB-SubCell"/>
</dbReference>
<evidence type="ECO:0000256" key="18">
    <source>
        <dbReference type="ARBA" id="ARBA00023002"/>
    </source>
</evidence>
<keyword evidence="28" id="KW-1185">Reference proteome</keyword>
<evidence type="ECO:0000256" key="20">
    <source>
        <dbReference type="ARBA" id="ARBA00023140"/>
    </source>
</evidence>
<dbReference type="InterPro" id="IPR016167">
    <property type="entry name" value="FAD-bd_PCMH_sub1"/>
</dbReference>
<dbReference type="GO" id="GO:0005524">
    <property type="term" value="F:ATP binding"/>
    <property type="evidence" value="ECO:0007669"/>
    <property type="project" value="InterPro"/>
</dbReference>
<keyword evidence="14" id="KW-0521">NADP</keyword>
<dbReference type="InterPro" id="IPR036635">
    <property type="entry name" value="MurB_C_sf"/>
</dbReference>
<dbReference type="PANTHER" id="PTHR21071">
    <property type="entry name" value="UDP-N-ACETYLENOLPYRUVOYLGLUCOSAMINE REDUCTASE"/>
    <property type="match status" value="1"/>
</dbReference>
<evidence type="ECO:0000256" key="17">
    <source>
        <dbReference type="ARBA" id="ARBA00022989"/>
    </source>
</evidence>
<dbReference type="GO" id="GO:0071555">
    <property type="term" value="P:cell wall organization"/>
    <property type="evidence" value="ECO:0007669"/>
    <property type="project" value="UniProtKB-KW"/>
</dbReference>
<feature type="non-terminal residue" evidence="27">
    <location>
        <position position="1"/>
    </location>
</feature>
<reference evidence="27 28" key="1">
    <citation type="journal article" date="2015" name="Genome Biol. Evol.">
        <title>The genome of winter moth (Operophtera brumata) provides a genomic perspective on sexual dimorphism and phenology.</title>
        <authorList>
            <person name="Derks M.F."/>
            <person name="Smit S."/>
            <person name="Salis L."/>
            <person name="Schijlen E."/>
            <person name="Bossers A."/>
            <person name="Mateman C."/>
            <person name="Pijl A.S."/>
            <person name="de Ridder D."/>
            <person name="Groenen M.A."/>
            <person name="Visser M.E."/>
            <person name="Megens H.J."/>
        </authorList>
    </citation>
    <scope>NUCLEOTIDE SEQUENCE [LARGE SCALE GENOMIC DNA]</scope>
    <source>
        <strain evidence="27">WM2013NL</strain>
        <tissue evidence="27">Head and thorax</tissue>
    </source>
</reference>
<dbReference type="SUPFAM" id="SSF52540">
    <property type="entry name" value="P-loop containing nucleoside triphosphate hydrolases"/>
    <property type="match status" value="1"/>
</dbReference>